<keyword evidence="2" id="KW-1185">Reference proteome</keyword>
<organism evidence="1 2">
    <name type="scientific">Candidatus Afipia apatlaquensis</name>
    <dbReference type="NCBI Taxonomy" id="2712852"/>
    <lineage>
        <taxon>Bacteria</taxon>
        <taxon>Pseudomonadati</taxon>
        <taxon>Pseudomonadota</taxon>
        <taxon>Alphaproteobacteria</taxon>
        <taxon>Hyphomicrobiales</taxon>
        <taxon>Nitrobacteraceae</taxon>
        <taxon>Afipia</taxon>
    </lineage>
</organism>
<evidence type="ECO:0000313" key="2">
    <source>
        <dbReference type="Proteomes" id="UP000480266"/>
    </source>
</evidence>
<dbReference type="Proteomes" id="UP000480266">
    <property type="component" value="Unassembled WGS sequence"/>
</dbReference>
<proteinExistence type="predicted"/>
<reference evidence="1" key="1">
    <citation type="submission" date="2020-02" db="EMBL/GenBank/DDBJ databases">
        <title>Draft genome sequence of Candidatus Afipia apatlaquensis IBT-C3, a potential strain for decolorization of textile dyes.</title>
        <authorList>
            <person name="Sanchez-Reyes A."/>
            <person name="Breton-Deval L."/>
            <person name="Mangelson H."/>
            <person name="Sanchez-Flores A."/>
        </authorList>
    </citation>
    <scope>NUCLEOTIDE SEQUENCE [LARGE SCALE GENOMIC DNA]</scope>
    <source>
        <strain evidence="1">IBT-C3</strain>
    </source>
</reference>
<name>A0A7C9RDZ6_9BRAD</name>
<dbReference type="EMBL" id="JAAMRR010000313">
    <property type="protein sequence ID" value="NGX94797.1"/>
    <property type="molecule type" value="Genomic_DNA"/>
</dbReference>
<evidence type="ECO:0000313" key="1">
    <source>
        <dbReference type="EMBL" id="NGX94797.1"/>
    </source>
</evidence>
<accession>A0A7C9RDZ6</accession>
<gene>
    <name evidence="1" type="ORF">G4V63_06050</name>
</gene>
<dbReference type="AlphaFoldDB" id="A0A7C9RDZ6"/>
<comment type="caution">
    <text evidence="1">The sequence shown here is derived from an EMBL/GenBank/DDBJ whole genome shotgun (WGS) entry which is preliminary data.</text>
</comment>
<sequence>MNSQRTLFNPDEIALLRTILDEVAALLPAQKRTSETKALMAHRILICAAKGERDPVRLRTAAILECKTGGRDRFSETLDGCWWGG</sequence>
<protein>
    <submittedName>
        <fullName evidence="1">Uncharacterized protein</fullName>
    </submittedName>
</protein>